<feature type="region of interest" description="Disordered" evidence="7">
    <location>
        <begin position="1"/>
        <end position="34"/>
    </location>
</feature>
<feature type="compositionally biased region" description="Basic and acidic residues" evidence="7">
    <location>
        <begin position="1"/>
        <end position="10"/>
    </location>
</feature>
<dbReference type="InterPro" id="IPR001005">
    <property type="entry name" value="SANT/Myb"/>
</dbReference>
<dbReference type="GO" id="GO:0003677">
    <property type="term" value="F:DNA binding"/>
    <property type="evidence" value="ECO:0007669"/>
    <property type="project" value="InterPro"/>
</dbReference>
<feature type="region of interest" description="Disordered" evidence="7">
    <location>
        <begin position="443"/>
        <end position="472"/>
    </location>
</feature>
<evidence type="ECO:0000256" key="3">
    <source>
        <dbReference type="ARBA" id="ARBA00023015"/>
    </source>
</evidence>
<dbReference type="GO" id="GO:0003700">
    <property type="term" value="F:DNA-binding transcription factor activity"/>
    <property type="evidence" value="ECO:0007669"/>
    <property type="project" value="InterPro"/>
</dbReference>
<dbReference type="eggNOG" id="ENOG502QXMH">
    <property type="taxonomic scope" value="Eukaryota"/>
</dbReference>
<dbReference type="InterPro" id="IPR017930">
    <property type="entry name" value="Myb_dom"/>
</dbReference>
<keyword evidence="6" id="KW-0539">Nucleus</keyword>
<evidence type="ECO:0000256" key="2">
    <source>
        <dbReference type="ARBA" id="ARBA00006783"/>
    </source>
</evidence>
<name>R0HY84_9BRAS</name>
<keyword evidence="3" id="KW-0805">Transcription regulation</keyword>
<evidence type="ECO:0000256" key="5">
    <source>
        <dbReference type="ARBA" id="ARBA00023163"/>
    </source>
</evidence>
<dbReference type="PROSITE" id="PS51294">
    <property type="entry name" value="HTH_MYB"/>
    <property type="match status" value="1"/>
</dbReference>
<evidence type="ECO:0000259" key="8">
    <source>
        <dbReference type="PROSITE" id="PS51294"/>
    </source>
</evidence>
<dbReference type="Gene3D" id="1.10.10.60">
    <property type="entry name" value="Homeodomain-like"/>
    <property type="match status" value="1"/>
</dbReference>
<dbReference type="Pfam" id="PF14379">
    <property type="entry name" value="Myb_CC_LHEQLE"/>
    <property type="match status" value="1"/>
</dbReference>
<accession>R0HY84</accession>
<keyword evidence="4" id="KW-0175">Coiled coil</keyword>
<comment type="similarity">
    <text evidence="2">Belongs to the MYB-CC family.</text>
</comment>
<dbReference type="Pfam" id="PF00249">
    <property type="entry name" value="Myb_DNA-binding"/>
    <property type="match status" value="1"/>
</dbReference>
<dbReference type="SUPFAM" id="SSF46689">
    <property type="entry name" value="Homeodomain-like"/>
    <property type="match status" value="1"/>
</dbReference>
<reference evidence="10" key="1">
    <citation type="journal article" date="2013" name="Nat. Genet.">
        <title>The Capsella rubella genome and the genomic consequences of rapid mating system evolution.</title>
        <authorList>
            <person name="Slotte T."/>
            <person name="Hazzouri K.M."/>
            <person name="Agren J.A."/>
            <person name="Koenig D."/>
            <person name="Maumus F."/>
            <person name="Guo Y.L."/>
            <person name="Steige K."/>
            <person name="Platts A.E."/>
            <person name="Escobar J.S."/>
            <person name="Newman L.K."/>
            <person name="Wang W."/>
            <person name="Mandakova T."/>
            <person name="Vello E."/>
            <person name="Smith L.M."/>
            <person name="Henz S.R."/>
            <person name="Steffen J."/>
            <person name="Takuno S."/>
            <person name="Brandvain Y."/>
            <person name="Coop G."/>
            <person name="Andolfatto P."/>
            <person name="Hu T.T."/>
            <person name="Blanchette M."/>
            <person name="Clark R.M."/>
            <person name="Quesneville H."/>
            <person name="Nordborg M."/>
            <person name="Gaut B.S."/>
            <person name="Lysak M.A."/>
            <person name="Jenkins J."/>
            <person name="Grimwood J."/>
            <person name="Chapman J."/>
            <person name="Prochnik S."/>
            <person name="Shu S."/>
            <person name="Rokhsar D."/>
            <person name="Schmutz J."/>
            <person name="Weigel D."/>
            <person name="Wright S.I."/>
        </authorList>
    </citation>
    <scope>NUCLEOTIDE SEQUENCE [LARGE SCALE GENOMIC DNA]</scope>
    <source>
        <strain evidence="10">cv. Monte Gargano</strain>
    </source>
</reference>
<dbReference type="FunFam" id="1.10.10.60:FF:000002">
    <property type="entry name" value="Myb family transcription factor"/>
    <property type="match status" value="1"/>
</dbReference>
<dbReference type="PANTHER" id="PTHR31499">
    <property type="entry name" value="MYB FAMILY TRANSCRIPTION FACTOR PHL11"/>
    <property type="match status" value="1"/>
</dbReference>
<proteinExistence type="inferred from homology"/>
<evidence type="ECO:0000256" key="7">
    <source>
        <dbReference type="SAM" id="MobiDB-lite"/>
    </source>
</evidence>
<dbReference type="InterPro" id="IPR009057">
    <property type="entry name" value="Homeodomain-like_sf"/>
</dbReference>
<dbReference type="InterPro" id="IPR025756">
    <property type="entry name" value="Myb_CC_LHEQLE"/>
</dbReference>
<dbReference type="InterPro" id="IPR006447">
    <property type="entry name" value="Myb_dom_plants"/>
</dbReference>
<evidence type="ECO:0000256" key="6">
    <source>
        <dbReference type="ARBA" id="ARBA00023242"/>
    </source>
</evidence>
<evidence type="ECO:0000313" key="10">
    <source>
        <dbReference type="Proteomes" id="UP000029121"/>
    </source>
</evidence>
<dbReference type="EMBL" id="KB870807">
    <property type="protein sequence ID" value="EOA30490.1"/>
    <property type="molecule type" value="Genomic_DNA"/>
</dbReference>
<feature type="domain" description="HTH myb-type" evidence="8">
    <location>
        <begin position="302"/>
        <end position="362"/>
    </location>
</feature>
<dbReference type="GO" id="GO:0005634">
    <property type="term" value="C:nucleus"/>
    <property type="evidence" value="ECO:0007669"/>
    <property type="project" value="UniProtKB-SubCell"/>
</dbReference>
<gene>
    <name evidence="9" type="ORF">CARUB_v10013614mg</name>
</gene>
<dbReference type="InterPro" id="IPR046955">
    <property type="entry name" value="PHR1-like"/>
</dbReference>
<dbReference type="STRING" id="81985.R0HY84"/>
<dbReference type="Proteomes" id="UP000029121">
    <property type="component" value="Unassembled WGS sequence"/>
</dbReference>
<evidence type="ECO:0000313" key="9">
    <source>
        <dbReference type="EMBL" id="EOA30490.1"/>
    </source>
</evidence>
<dbReference type="AlphaFoldDB" id="R0HY84"/>
<sequence>MENRRSRSVPDELSDVSDTSDLIPSVQNPSVPAEMSFDSEQNQLMEMPYHLLSDNDGVVDLYSSDLSANDGAVGYISSSDLSANDGAVGHIYSSDLHNSFVPESSDWVRSPLGDIFYFPEGSPIQSSQMDDSVILASDDGDSMMSAVMDELFLATDFNSASEVQQPSMQLQIQQPLHEDILFQVQQPSPQSQIQQTMHEERLFQVEQQSRQSQIQHPQVSLHEEMLFQDQQQSRQSQIQQPQVSLHEEMFFQDQQQSRQSHIQQPQVVLQQPSPCVELRPLVRTVSSNSNFNNSSSNSDNNAAAKRRMRWTPELHEVFVEAVNHFGGVNKATPKGVLKHMNVEGLNIYHVKSHLQKYRSARHTSEPSEAASPETKLSPFEQITSIDTKRGIYITEALRFQLEAQKQLHEQLEIQRKMQIRLEEQGNALSLMIEKQKLVFGKLAQEEKTSAKTPENGSEESDSPRSKRQRNKE</sequence>
<dbReference type="PANTHER" id="PTHR31499:SF80">
    <property type="entry name" value="HTH MYB-TYPE DOMAIN-CONTAINING PROTEIN"/>
    <property type="match status" value="1"/>
</dbReference>
<evidence type="ECO:0000256" key="1">
    <source>
        <dbReference type="ARBA" id="ARBA00004123"/>
    </source>
</evidence>
<organism evidence="9 10">
    <name type="scientific">Capsella rubella</name>
    <dbReference type="NCBI Taxonomy" id="81985"/>
    <lineage>
        <taxon>Eukaryota</taxon>
        <taxon>Viridiplantae</taxon>
        <taxon>Streptophyta</taxon>
        <taxon>Embryophyta</taxon>
        <taxon>Tracheophyta</taxon>
        <taxon>Spermatophyta</taxon>
        <taxon>Magnoliopsida</taxon>
        <taxon>eudicotyledons</taxon>
        <taxon>Gunneridae</taxon>
        <taxon>Pentapetalae</taxon>
        <taxon>rosids</taxon>
        <taxon>malvids</taxon>
        <taxon>Brassicales</taxon>
        <taxon>Brassicaceae</taxon>
        <taxon>Camelineae</taxon>
        <taxon>Capsella</taxon>
    </lineage>
</organism>
<dbReference type="NCBIfam" id="TIGR01557">
    <property type="entry name" value="myb_SHAQKYF"/>
    <property type="match status" value="1"/>
</dbReference>
<protein>
    <recommendedName>
        <fullName evidence="8">HTH myb-type domain-containing protein</fullName>
    </recommendedName>
</protein>
<evidence type="ECO:0000256" key="4">
    <source>
        <dbReference type="ARBA" id="ARBA00023054"/>
    </source>
</evidence>
<keyword evidence="10" id="KW-1185">Reference proteome</keyword>
<comment type="subcellular location">
    <subcellularLocation>
        <location evidence="1">Nucleus</location>
    </subcellularLocation>
</comment>
<feature type="region of interest" description="Disordered" evidence="7">
    <location>
        <begin position="358"/>
        <end position="377"/>
    </location>
</feature>
<feature type="compositionally biased region" description="Polar residues" evidence="7">
    <location>
        <begin position="16"/>
        <end position="30"/>
    </location>
</feature>
<keyword evidence="5" id="KW-0804">Transcription</keyword>